<protein>
    <recommendedName>
        <fullName evidence="2">Transglutaminase-like domain-containing protein</fullName>
    </recommendedName>
</protein>
<dbReference type="EMBL" id="JACHFW010000019">
    <property type="protein sequence ID" value="MBB5266085.1"/>
    <property type="molecule type" value="Genomic_DNA"/>
</dbReference>
<dbReference type="SMART" id="SM00460">
    <property type="entry name" value="TGc"/>
    <property type="match status" value="1"/>
</dbReference>
<evidence type="ECO:0000256" key="1">
    <source>
        <dbReference type="SAM" id="SignalP"/>
    </source>
</evidence>
<keyword evidence="4" id="KW-1185">Reference proteome</keyword>
<proteinExistence type="predicted"/>
<dbReference type="Pfam" id="PF13946">
    <property type="entry name" value="DUF4214"/>
    <property type="match status" value="3"/>
</dbReference>
<gene>
    <name evidence="3" type="ORF">HNP82_003241</name>
</gene>
<dbReference type="RefSeq" id="WP_183776351.1">
    <property type="nucleotide sequence ID" value="NZ_JACHFW010000019.1"/>
</dbReference>
<evidence type="ECO:0000259" key="2">
    <source>
        <dbReference type="SMART" id="SM00460"/>
    </source>
</evidence>
<dbReference type="InterPro" id="IPR052557">
    <property type="entry name" value="CAP/Cytokinesis_protein"/>
</dbReference>
<dbReference type="SUPFAM" id="SSF54001">
    <property type="entry name" value="Cysteine proteinases"/>
    <property type="match status" value="1"/>
</dbReference>
<dbReference type="AlphaFoldDB" id="A0A7W8HD27"/>
<dbReference type="Gene3D" id="3.10.620.30">
    <property type="match status" value="1"/>
</dbReference>
<dbReference type="GO" id="GO:0005737">
    <property type="term" value="C:cytoplasm"/>
    <property type="evidence" value="ECO:0007669"/>
    <property type="project" value="TreeGrafter"/>
</dbReference>
<dbReference type="Pfam" id="PF01841">
    <property type="entry name" value="Transglut_core"/>
    <property type="match status" value="1"/>
</dbReference>
<dbReference type="InterPro" id="IPR025282">
    <property type="entry name" value="DUF4214"/>
</dbReference>
<dbReference type="InterPro" id="IPR038255">
    <property type="entry name" value="PBS_linker_sf"/>
</dbReference>
<comment type="caution">
    <text evidence="3">The sequence shown here is derived from an EMBL/GenBank/DDBJ whole genome shotgun (WGS) entry which is preliminary data.</text>
</comment>
<evidence type="ECO:0000313" key="4">
    <source>
        <dbReference type="Proteomes" id="UP000543642"/>
    </source>
</evidence>
<reference evidence="3 4" key="1">
    <citation type="submission" date="2020-08" db="EMBL/GenBank/DDBJ databases">
        <title>Genomic Encyclopedia of Type Strains, Phase IV (KMG-IV): sequencing the most valuable type-strain genomes for metagenomic binning, comparative biology and taxonomic classification.</title>
        <authorList>
            <person name="Goeker M."/>
        </authorList>
    </citation>
    <scope>NUCLEOTIDE SEQUENCE [LARGE SCALE GENOMIC DNA]</scope>
    <source>
        <strain evidence="3 4">DSM 106146</strain>
    </source>
</reference>
<accession>A0A7W8HD27</accession>
<feature type="signal peptide" evidence="1">
    <location>
        <begin position="1"/>
        <end position="26"/>
    </location>
</feature>
<dbReference type="InterPro" id="IPR002931">
    <property type="entry name" value="Transglutaminase-like"/>
</dbReference>
<evidence type="ECO:0000313" key="3">
    <source>
        <dbReference type="EMBL" id="MBB5266085.1"/>
    </source>
</evidence>
<name>A0A7W8HD27_9FIRM</name>
<dbReference type="InterPro" id="IPR038765">
    <property type="entry name" value="Papain-like_cys_pep_sf"/>
</dbReference>
<feature type="chain" id="PRO_5030760063" description="Transglutaminase-like domain-containing protein" evidence="1">
    <location>
        <begin position="27"/>
        <end position="669"/>
    </location>
</feature>
<keyword evidence="1" id="KW-0732">Signal</keyword>
<dbReference type="PANTHER" id="PTHR46333:SF2">
    <property type="entry name" value="CYTOKINESIS PROTEIN 3"/>
    <property type="match status" value="1"/>
</dbReference>
<feature type="domain" description="Transglutaminase-like" evidence="2">
    <location>
        <begin position="186"/>
        <end position="240"/>
    </location>
</feature>
<organism evidence="3 4">
    <name type="scientific">Catenibacillus scindens</name>
    <dbReference type="NCBI Taxonomy" id="673271"/>
    <lineage>
        <taxon>Bacteria</taxon>
        <taxon>Bacillati</taxon>
        <taxon>Bacillota</taxon>
        <taxon>Clostridia</taxon>
        <taxon>Lachnospirales</taxon>
        <taxon>Lachnospiraceae</taxon>
        <taxon>Catenibacillus</taxon>
    </lineage>
</organism>
<dbReference type="Gene3D" id="1.10.3130.20">
    <property type="entry name" value="Phycobilisome linker domain"/>
    <property type="match status" value="2"/>
</dbReference>
<sequence length="669" mass="74994">MKKLKFQILFLLGITVLMLTAGNVKAAESAGPLPEQTLQQIEERLIEALNDYQLVIDISDLQISYDENARQQILDIIYSIPESNYRYFFVDGYSTRYNEIFETVGFSCDPDYTINGTDEPDAAKISADQQTLETAVNKALAAVEPGMSTVEKVLAIHDYIVRICNYDEENFEAGTIPEESYSAWGALVNGKAVCQGYSEAFNMLMNELGIESCVVSSSTISHGWNMVNIDGTWFHVDCTWDDPLIYKGVGIHLDMEDPYDEGYGDHENFLKSDEEFRASGHEGWEADAPAQATVSGRYNGWSFDGTDSLMYYQNGFWYYVDGGKIVSSKIDGSSRREYDVDNVLYLHKLGNQFYYNTPDSVYTFDPATGSQSLWLDVSAAYPGYIMTEFTVKNDQLIGVLYNEQQRNFQHVQLNGNTPEPAPPQSREQVEAFVSRLYTEILGRTPEAEGLSNWSNVLLSGQEQGAKVAQGFIDSNEFKARSLSNTEYLTILYRTFFDREPDGAGLNAWLKVLDDGLSRMHVFKGFAESDEFSRICASYGIVRGNATLTAPMDQNEGVTKFLVRCYRLCLGREADESGLNAWCSQILSGANTAKQAAYGFVFSNEFKDKNLSDEEFVKTMYRVFMDREADGAGLNAWIDVLRSGQSREHVFNGFADSAEFHGICASYGIS</sequence>
<dbReference type="PANTHER" id="PTHR46333">
    <property type="entry name" value="CYTOKINESIS PROTEIN 3"/>
    <property type="match status" value="1"/>
</dbReference>
<dbReference type="Proteomes" id="UP000543642">
    <property type="component" value="Unassembled WGS sequence"/>
</dbReference>